<dbReference type="InterPro" id="IPR018253">
    <property type="entry name" value="DnaJ_domain_CS"/>
</dbReference>
<dbReference type="SUPFAM" id="SSF46565">
    <property type="entry name" value="Chaperone J-domain"/>
    <property type="match status" value="1"/>
</dbReference>
<dbReference type="SUPFAM" id="SSF49493">
    <property type="entry name" value="HSP40/DnaJ peptide-binding domain"/>
    <property type="match status" value="2"/>
</dbReference>
<reference evidence="3 4" key="1">
    <citation type="submission" date="2024-05" db="EMBL/GenBank/DDBJ databases">
        <title>Neorhizobium sp. Rsf11, a plant growth promoting and heavy metal resistant PAH-degrader.</title>
        <authorList>
            <person name="Golubev S.N."/>
            <person name="Muratova A.Y."/>
            <person name="Markelova M.I."/>
        </authorList>
    </citation>
    <scope>NUCLEOTIDE SEQUENCE [LARGE SCALE GENOMIC DNA]</scope>
    <source>
        <strain evidence="3 4">Rsf11</strain>
    </source>
</reference>
<dbReference type="Gene3D" id="2.60.260.20">
    <property type="entry name" value="Urease metallochaperone UreE, N-terminal domain"/>
    <property type="match status" value="2"/>
</dbReference>
<dbReference type="InterPro" id="IPR008971">
    <property type="entry name" value="HSP40/DnaJ_pept-bd"/>
</dbReference>
<dbReference type="PROSITE" id="PS50076">
    <property type="entry name" value="DNAJ_2"/>
    <property type="match status" value="1"/>
</dbReference>
<sequence length="307" mass="33766">MTDPYEILGVARTATDKEIKDAFKKLARKYHPDLNPDDRTAEARFKAISAANDLLKDKEKRRRFDAGEIDASGAEKPQQRYYRDFADGPAYASHAAQDGFASNEDLEDFLTRAFGAGAGTRRSQGPFRARGQDVSYVLPVSFMDAANGAIRTITLPEGKTLNVSIPEGAEDRQMLRLKGQGMPGFGGGPAGDAFVELHVEPHAFFHRKDDNIHVEVPITLKEAVLGARINVPTISGPVAMTIPKGANTGQTLRLRDKGVFDRKTGKRGHQLITLKVVLPADEEPELAAFLETWQPKTADEPRKEMLK</sequence>
<dbReference type="PRINTS" id="PR00625">
    <property type="entry name" value="JDOMAIN"/>
</dbReference>
<dbReference type="InterPro" id="IPR001623">
    <property type="entry name" value="DnaJ_domain"/>
</dbReference>
<dbReference type="SMART" id="SM00271">
    <property type="entry name" value="DnaJ"/>
    <property type="match status" value="1"/>
</dbReference>
<keyword evidence="1" id="KW-0143">Chaperone</keyword>
<gene>
    <name evidence="3" type="ORF">ABK249_30495</name>
</gene>
<dbReference type="PROSITE" id="PS00636">
    <property type="entry name" value="DNAJ_1"/>
    <property type="match status" value="1"/>
</dbReference>
<evidence type="ECO:0000259" key="2">
    <source>
        <dbReference type="PROSITE" id="PS50076"/>
    </source>
</evidence>
<evidence type="ECO:0000256" key="1">
    <source>
        <dbReference type="ARBA" id="ARBA00023186"/>
    </source>
</evidence>
<accession>A0ABV0MBQ3</accession>
<evidence type="ECO:0000313" key="3">
    <source>
        <dbReference type="EMBL" id="MEQ1409241.1"/>
    </source>
</evidence>
<dbReference type="InterPro" id="IPR002939">
    <property type="entry name" value="DnaJ_C"/>
</dbReference>
<dbReference type="InterPro" id="IPR036869">
    <property type="entry name" value="J_dom_sf"/>
</dbReference>
<dbReference type="Proteomes" id="UP001496627">
    <property type="component" value="Unassembled WGS sequence"/>
</dbReference>
<dbReference type="Gene3D" id="1.10.287.110">
    <property type="entry name" value="DnaJ domain"/>
    <property type="match status" value="1"/>
</dbReference>
<dbReference type="CDD" id="cd10747">
    <property type="entry name" value="DnaJ_C"/>
    <property type="match status" value="1"/>
</dbReference>
<dbReference type="CDD" id="cd06257">
    <property type="entry name" value="DnaJ"/>
    <property type="match status" value="1"/>
</dbReference>
<feature type="domain" description="J" evidence="2">
    <location>
        <begin position="3"/>
        <end position="68"/>
    </location>
</feature>
<evidence type="ECO:0000313" key="4">
    <source>
        <dbReference type="Proteomes" id="UP001496627"/>
    </source>
</evidence>
<dbReference type="RefSeq" id="WP_227702620.1">
    <property type="nucleotide sequence ID" value="NZ_JBEAAL010000038.1"/>
</dbReference>
<dbReference type="PANTHER" id="PTHR43096">
    <property type="entry name" value="DNAJ HOMOLOG 1, MITOCHONDRIAL-RELATED"/>
    <property type="match status" value="1"/>
</dbReference>
<dbReference type="Pfam" id="PF01556">
    <property type="entry name" value="DnaJ_C"/>
    <property type="match status" value="1"/>
</dbReference>
<dbReference type="PANTHER" id="PTHR43096:SF52">
    <property type="entry name" value="DNAJ HOMOLOG 1, MITOCHONDRIAL-RELATED"/>
    <property type="match status" value="1"/>
</dbReference>
<keyword evidence="4" id="KW-1185">Reference proteome</keyword>
<dbReference type="Pfam" id="PF00226">
    <property type="entry name" value="DnaJ"/>
    <property type="match status" value="1"/>
</dbReference>
<protein>
    <submittedName>
        <fullName evidence="3">DnaJ C-terminal domain-containing protein</fullName>
    </submittedName>
</protein>
<organism evidence="3 4">
    <name type="scientific">Neorhizobium phenanthreniclasticum</name>
    <dbReference type="NCBI Taxonomy" id="3157917"/>
    <lineage>
        <taxon>Bacteria</taxon>
        <taxon>Pseudomonadati</taxon>
        <taxon>Pseudomonadota</taxon>
        <taxon>Alphaproteobacteria</taxon>
        <taxon>Hyphomicrobiales</taxon>
        <taxon>Rhizobiaceae</taxon>
        <taxon>Rhizobium/Agrobacterium group</taxon>
        <taxon>Neorhizobium</taxon>
    </lineage>
</organism>
<dbReference type="EMBL" id="JBEAAL010000038">
    <property type="protein sequence ID" value="MEQ1409241.1"/>
    <property type="molecule type" value="Genomic_DNA"/>
</dbReference>
<proteinExistence type="predicted"/>
<name>A0ABV0MBQ3_9HYPH</name>
<comment type="caution">
    <text evidence="3">The sequence shown here is derived from an EMBL/GenBank/DDBJ whole genome shotgun (WGS) entry which is preliminary data.</text>
</comment>